<keyword evidence="1" id="KW-0472">Membrane</keyword>
<gene>
    <name evidence="2" type="ORF">OKC24_00105</name>
</gene>
<proteinExistence type="predicted"/>
<feature type="transmembrane region" description="Helical" evidence="1">
    <location>
        <begin position="12"/>
        <end position="32"/>
    </location>
</feature>
<evidence type="ECO:0008006" key="4">
    <source>
        <dbReference type="Google" id="ProtNLM"/>
    </source>
</evidence>
<reference evidence="2 3" key="1">
    <citation type="submission" date="2022-11" db="EMBL/GenBank/DDBJ databases">
        <title>Acinetobacter entericus sp. nov., isolated from the gut of the plastic-eating larvae of the Coleoptera insect Zophobas atratus.</title>
        <authorList>
            <person name="Dong X."/>
            <person name="Yang Y."/>
        </authorList>
    </citation>
    <scope>NUCLEOTIDE SEQUENCE [LARGE SCALE GENOMIC DNA]</scope>
    <source>
        <strain evidence="2 3">BIT-DXN8</strain>
    </source>
</reference>
<keyword evidence="3" id="KW-1185">Reference proteome</keyword>
<keyword evidence="1" id="KW-1133">Transmembrane helix</keyword>
<evidence type="ECO:0000313" key="2">
    <source>
        <dbReference type="EMBL" id="MCW8037610.1"/>
    </source>
</evidence>
<evidence type="ECO:0000256" key="1">
    <source>
        <dbReference type="SAM" id="Phobius"/>
    </source>
</evidence>
<comment type="caution">
    <text evidence="2">The sequence shown here is derived from an EMBL/GenBank/DDBJ whole genome shotgun (WGS) entry which is preliminary data.</text>
</comment>
<accession>A0ABT3NDI7</accession>
<keyword evidence="1" id="KW-0812">Transmembrane</keyword>
<name>A0ABT3NDI7_9GAMM</name>
<dbReference type="EMBL" id="JAPEQW010000001">
    <property type="protein sequence ID" value="MCW8037610.1"/>
    <property type="molecule type" value="Genomic_DNA"/>
</dbReference>
<organism evidence="2 3">
    <name type="scientific">Acinetobacter entericus</name>
    <dbReference type="NCBI Taxonomy" id="2989714"/>
    <lineage>
        <taxon>Bacteria</taxon>
        <taxon>Pseudomonadati</taxon>
        <taxon>Pseudomonadota</taxon>
        <taxon>Gammaproteobacteria</taxon>
        <taxon>Moraxellales</taxon>
        <taxon>Moraxellaceae</taxon>
        <taxon>Acinetobacter</taxon>
    </lineage>
</organism>
<protein>
    <recommendedName>
        <fullName evidence="4">Preprotein translocase subunit YajC</fullName>
    </recommendedName>
</protein>
<evidence type="ECO:0000313" key="3">
    <source>
        <dbReference type="Proteomes" id="UP001209682"/>
    </source>
</evidence>
<dbReference type="RefSeq" id="WP_005007937.1">
    <property type="nucleotide sequence ID" value="NZ_JAPEQW010000001.1"/>
</dbReference>
<sequence length="44" mass="5209">MPHMTHNYLLGLVALVVSFIVCFYVPLTYAWVKIREQQRNQNKS</sequence>
<dbReference type="Proteomes" id="UP001209682">
    <property type="component" value="Unassembled WGS sequence"/>
</dbReference>